<evidence type="ECO:0000256" key="1">
    <source>
        <dbReference type="SAM" id="Phobius"/>
    </source>
</evidence>
<name>A0A7X0ERM8_9PSED</name>
<dbReference type="RefSeq" id="WP_184681937.1">
    <property type="nucleotide sequence ID" value="NZ_JACHLL010000002.1"/>
</dbReference>
<accession>A0A7X0ERM8</accession>
<evidence type="ECO:0000313" key="3">
    <source>
        <dbReference type="EMBL" id="MBB6341313.1"/>
    </source>
</evidence>
<evidence type="ECO:0000313" key="4">
    <source>
        <dbReference type="Proteomes" id="UP000557193"/>
    </source>
</evidence>
<organism evidence="3 4">
    <name type="scientific">Pseudomonas fluvialis</name>
    <dbReference type="NCBI Taxonomy" id="1793966"/>
    <lineage>
        <taxon>Bacteria</taxon>
        <taxon>Pseudomonadati</taxon>
        <taxon>Pseudomonadota</taxon>
        <taxon>Gammaproteobacteria</taxon>
        <taxon>Pseudomonadales</taxon>
        <taxon>Pseudomonadaceae</taxon>
        <taxon>Pseudomonas</taxon>
    </lineage>
</organism>
<dbReference type="Proteomes" id="UP000557193">
    <property type="component" value="Unassembled WGS sequence"/>
</dbReference>
<dbReference type="InterPro" id="IPR008457">
    <property type="entry name" value="Cu-R_CopD_dom"/>
</dbReference>
<feature type="transmembrane region" description="Helical" evidence="1">
    <location>
        <begin position="133"/>
        <end position="150"/>
    </location>
</feature>
<feature type="transmembrane region" description="Helical" evidence="1">
    <location>
        <begin position="6"/>
        <end position="32"/>
    </location>
</feature>
<feature type="transmembrane region" description="Helical" evidence="1">
    <location>
        <begin position="85"/>
        <end position="103"/>
    </location>
</feature>
<dbReference type="GO" id="GO:0016020">
    <property type="term" value="C:membrane"/>
    <property type="evidence" value="ECO:0007669"/>
    <property type="project" value="InterPro"/>
</dbReference>
<reference evidence="3 4" key="1">
    <citation type="submission" date="2020-08" db="EMBL/GenBank/DDBJ databases">
        <title>Functional genomics of gut bacteria from endangered species of beetles.</title>
        <authorList>
            <person name="Carlos-Shanley C."/>
        </authorList>
    </citation>
    <scope>NUCLEOTIDE SEQUENCE [LARGE SCALE GENOMIC DNA]</scope>
    <source>
        <strain evidence="3 4">S00202</strain>
    </source>
</reference>
<keyword evidence="1" id="KW-0812">Transmembrane</keyword>
<proteinExistence type="predicted"/>
<feature type="domain" description="Copper resistance protein D" evidence="2">
    <location>
        <begin position="49"/>
        <end position="149"/>
    </location>
</feature>
<keyword evidence="4" id="KW-1185">Reference proteome</keyword>
<keyword evidence="1" id="KW-0472">Membrane</keyword>
<gene>
    <name evidence="3" type="ORF">HNP49_001470</name>
</gene>
<feature type="transmembrane region" description="Helical" evidence="1">
    <location>
        <begin position="53"/>
        <end position="73"/>
    </location>
</feature>
<comment type="caution">
    <text evidence="3">The sequence shown here is derived from an EMBL/GenBank/DDBJ whole genome shotgun (WGS) entry which is preliminary data.</text>
</comment>
<dbReference type="Pfam" id="PF05425">
    <property type="entry name" value="CopD"/>
    <property type="match status" value="1"/>
</dbReference>
<dbReference type="EMBL" id="JACHLL010000002">
    <property type="protein sequence ID" value="MBB6341313.1"/>
    <property type="molecule type" value="Genomic_DNA"/>
</dbReference>
<dbReference type="AlphaFoldDB" id="A0A7X0ERM8"/>
<evidence type="ECO:0000259" key="2">
    <source>
        <dbReference type="Pfam" id="PF05425"/>
    </source>
</evidence>
<protein>
    <submittedName>
        <fullName evidence="3">Putative membrane protein</fullName>
    </submittedName>
</protein>
<keyword evidence="1" id="KW-1133">Transmembrane helix</keyword>
<sequence>MTPFALLYALHVLAALIWVGGMFFAWMILRPAAVEVLQAPERLRLWASVFQRFFRWVWLAVLVLPISGVGLLHLRFAGLETAPRYVQIMMGLYLAMLTLFLRVQLLQLPGLRQAITAENWPAGGEALGKIRRLVGFNLLLGLLLIAMASARPTF</sequence>